<dbReference type="InterPro" id="IPR002142">
    <property type="entry name" value="Peptidase_S49"/>
</dbReference>
<feature type="compositionally biased region" description="Basic and acidic residues" evidence="2">
    <location>
        <begin position="303"/>
        <end position="317"/>
    </location>
</feature>
<dbReference type="InterPro" id="IPR033855">
    <property type="entry name" value="Protein_C"/>
</dbReference>
<feature type="region of interest" description="Disordered" evidence="2">
    <location>
        <begin position="286"/>
        <end position="357"/>
    </location>
</feature>
<dbReference type="PANTHER" id="PTHR42987">
    <property type="entry name" value="PEPTIDASE S49"/>
    <property type="match status" value="1"/>
</dbReference>
<dbReference type="Gene3D" id="6.20.330.10">
    <property type="match status" value="1"/>
</dbReference>
<dbReference type="PANTHER" id="PTHR42987:SF4">
    <property type="entry name" value="PROTEASE SOHB-RELATED"/>
    <property type="match status" value="1"/>
</dbReference>
<evidence type="ECO:0000256" key="2">
    <source>
        <dbReference type="SAM" id="MobiDB-lite"/>
    </source>
</evidence>
<comment type="similarity">
    <text evidence="1">Belongs to the peptidase S49 family.</text>
</comment>
<keyword evidence="4" id="KW-0378">Hydrolase</keyword>
<dbReference type="GO" id="GO:0008233">
    <property type="term" value="F:peptidase activity"/>
    <property type="evidence" value="ECO:0007669"/>
    <property type="project" value="UniProtKB-KW"/>
</dbReference>
<sequence>MYSLSNAFKTFSPMLIEPAKAKAYLEKVASLSPADLKAGDDLEDMMEMLFGPKPVMIKSGDLAIIPVKGVIGSGLTELEKMMGATDVEDIQEMLEEAERDPGVETIILDFDTPGGTVTGVPEMAARIRACKKRTVGWTCKQSCSAGMWLMSQCDEVFVSPSSVVGSIGVYIPIYDMKAAYAEEGITVDLIKAGWAKGAGYTGTSMTPEQRKLFQDDVDEMHKWFIADIKAVRTYADEADMQGQCWSGKKGAEKNLVSGLLNTFDDLLMAIDPEEYAIYERAEKQVPVGGPSNYAQAADVSPEQGDKDEAAPISDDDKKKKKKKKKNPDGTDSDEDEDDAEIPDEGCPPVDTDCKPKA</sequence>
<proteinExistence type="inferred from homology"/>
<feature type="compositionally biased region" description="Acidic residues" evidence="2">
    <location>
        <begin position="330"/>
        <end position="343"/>
    </location>
</feature>
<evidence type="ECO:0000256" key="1">
    <source>
        <dbReference type="ARBA" id="ARBA00008683"/>
    </source>
</evidence>
<gene>
    <name evidence="4" type="ORF">UFOVP583_2</name>
</gene>
<keyword evidence="4" id="KW-0645">Protease</keyword>
<dbReference type="CDD" id="cd07022">
    <property type="entry name" value="S49_Sppa_36K_type"/>
    <property type="match status" value="1"/>
</dbReference>
<feature type="domain" description="Peptidase S49" evidence="3">
    <location>
        <begin position="130"/>
        <end position="265"/>
    </location>
</feature>
<dbReference type="GO" id="GO:0006508">
    <property type="term" value="P:proteolysis"/>
    <property type="evidence" value="ECO:0007669"/>
    <property type="project" value="UniProtKB-KW"/>
</dbReference>
<dbReference type="Pfam" id="PF01343">
    <property type="entry name" value="Peptidase_S49"/>
    <property type="match status" value="1"/>
</dbReference>
<dbReference type="InterPro" id="IPR029045">
    <property type="entry name" value="ClpP/crotonase-like_dom_sf"/>
</dbReference>
<evidence type="ECO:0000313" key="4">
    <source>
        <dbReference type="EMBL" id="CAB4151131.1"/>
    </source>
</evidence>
<protein>
    <submittedName>
        <fullName evidence="4">SppA Periplasmic serine proteases (ClpP class)</fullName>
    </submittedName>
</protein>
<name>A0A6J5MZ17_9CAUD</name>
<accession>A0A6J5MZ17</accession>
<reference evidence="4" key="1">
    <citation type="submission" date="2020-04" db="EMBL/GenBank/DDBJ databases">
        <authorList>
            <person name="Chiriac C."/>
            <person name="Salcher M."/>
            <person name="Ghai R."/>
            <person name="Kavagutti S V."/>
        </authorList>
    </citation>
    <scope>NUCLEOTIDE SEQUENCE</scope>
</reference>
<organism evidence="4">
    <name type="scientific">uncultured Caudovirales phage</name>
    <dbReference type="NCBI Taxonomy" id="2100421"/>
    <lineage>
        <taxon>Viruses</taxon>
        <taxon>Duplodnaviria</taxon>
        <taxon>Heunggongvirae</taxon>
        <taxon>Uroviricota</taxon>
        <taxon>Caudoviricetes</taxon>
        <taxon>Peduoviridae</taxon>
        <taxon>Maltschvirus</taxon>
        <taxon>Maltschvirus maltsch</taxon>
    </lineage>
</organism>
<dbReference type="SUPFAM" id="SSF52096">
    <property type="entry name" value="ClpP/crotonase"/>
    <property type="match status" value="1"/>
</dbReference>
<evidence type="ECO:0000259" key="3">
    <source>
        <dbReference type="Pfam" id="PF01343"/>
    </source>
</evidence>
<dbReference type="EMBL" id="LR796563">
    <property type="protein sequence ID" value="CAB4151131.1"/>
    <property type="molecule type" value="Genomic_DNA"/>
</dbReference>
<dbReference type="Gene3D" id="3.90.226.10">
    <property type="entry name" value="2-enoyl-CoA Hydratase, Chain A, domain 1"/>
    <property type="match status" value="1"/>
</dbReference>